<dbReference type="InterPro" id="IPR008318">
    <property type="entry name" value="UCP030820"/>
</dbReference>
<dbReference type="AlphaFoldDB" id="A0A2D2LUS0"/>
<dbReference type="RefSeq" id="WP_100270019.1">
    <property type="nucleotide sequence ID" value="NZ_CP024443.1"/>
</dbReference>
<evidence type="ECO:0000313" key="1">
    <source>
        <dbReference type="EMBL" id="ATR78763.1"/>
    </source>
</evidence>
<protein>
    <recommendedName>
        <fullName evidence="3">DUF934 domain-containing protein</fullName>
    </recommendedName>
</protein>
<evidence type="ECO:0000313" key="2">
    <source>
        <dbReference type="Proteomes" id="UP000229340"/>
    </source>
</evidence>
<reference evidence="2" key="1">
    <citation type="submission" date="2017-11" db="EMBL/GenBank/DDBJ databases">
        <title>Complete genome sequence of Moraxella osloensis NP7 isolated from human skin.</title>
        <authorList>
            <person name="Lee K."/>
            <person name="Lim J.Y."/>
            <person name="Hwang I."/>
        </authorList>
    </citation>
    <scope>NUCLEOTIDE SEQUENCE [LARGE SCALE GENOMIC DNA]</scope>
    <source>
        <strain evidence="2">NP7</strain>
    </source>
</reference>
<evidence type="ECO:0008006" key="3">
    <source>
        <dbReference type="Google" id="ProtNLM"/>
    </source>
</evidence>
<dbReference type="EMBL" id="CP024443">
    <property type="protein sequence ID" value="ATR78763.1"/>
    <property type="molecule type" value="Genomic_DNA"/>
</dbReference>
<name>A0A2D2LUS0_FAUOS</name>
<sequence>MALINQSQVIDNVKSVSVSIHEQKIEHIDPSQYASDITEILVDYRPVQFSEKNPPKPQLEADDLVALSNRLGDKKLGIILSGASDYQFLHQDFVKVMPLLSVIVIDFHGFRDGRGYSLAQKIQLHPSYNPAIVLRASGDILPDTLQLLTEVGFSQFDIDDSDFNPSWFDYFVDIKHRYTGRSVTQLPIFAN</sequence>
<proteinExistence type="predicted"/>
<organism evidence="1 2">
    <name type="scientific">Faucicola osloensis</name>
    <name type="common">Moraxella osloensis</name>
    <dbReference type="NCBI Taxonomy" id="34062"/>
    <lineage>
        <taxon>Bacteria</taxon>
        <taxon>Pseudomonadati</taxon>
        <taxon>Pseudomonadota</taxon>
        <taxon>Gammaproteobacteria</taxon>
        <taxon>Moraxellales</taxon>
        <taxon>Moraxellaceae</taxon>
        <taxon>Faucicola</taxon>
    </lineage>
</organism>
<dbReference type="Pfam" id="PF06073">
    <property type="entry name" value="DUF934"/>
    <property type="match status" value="1"/>
</dbReference>
<dbReference type="STRING" id="34062.AXE82_01655"/>
<accession>A0A2D2LUS0</accession>
<dbReference type="Proteomes" id="UP000229340">
    <property type="component" value="Chromosome"/>
</dbReference>
<gene>
    <name evidence="1" type="ORF">NP7_05535</name>
</gene>